<dbReference type="EMBL" id="QFQP01000022">
    <property type="protein sequence ID" value="PZR09074.1"/>
    <property type="molecule type" value="Genomic_DNA"/>
</dbReference>
<reference evidence="1 2" key="1">
    <citation type="submission" date="2017-08" db="EMBL/GenBank/DDBJ databases">
        <title>Infants hospitalized years apart are colonized by the same room-sourced microbial strains.</title>
        <authorList>
            <person name="Brooks B."/>
            <person name="Olm M.R."/>
            <person name="Firek B.A."/>
            <person name="Baker R."/>
            <person name="Thomas B.C."/>
            <person name="Morowitz M.J."/>
            <person name="Banfield J.F."/>
        </authorList>
    </citation>
    <scope>NUCLEOTIDE SEQUENCE [LARGE SCALE GENOMIC DNA]</scope>
    <source>
        <strain evidence="1">S2_003_000_R2_14</strain>
    </source>
</reference>
<evidence type="ECO:0000313" key="2">
    <source>
        <dbReference type="Proteomes" id="UP000249061"/>
    </source>
</evidence>
<accession>A0A2W5V091</accession>
<name>A0A2W5V091_9BACT</name>
<comment type="caution">
    <text evidence="1">The sequence shown here is derived from an EMBL/GenBank/DDBJ whole genome shotgun (WGS) entry which is preliminary data.</text>
</comment>
<dbReference type="Proteomes" id="UP000249061">
    <property type="component" value="Unassembled WGS sequence"/>
</dbReference>
<sequence length="192" mass="19793">MRFICLAVVLASCVPPAPESLDGGVSSPDSGTPDAGTLDGGHEADAGASCDATCTGCCLDGRCLQFAEQNEYLCGTNANRCRACSLAELCDPRGCVPRRNPDGGFLGAVGSACLVDTDCGSDNMGLCFAEFHIDQYSGWPGGYCSRTCRDTTCPAGSECMPGTVPYCIASCDAGVDCRTGYDCSTTKLCLPQ</sequence>
<gene>
    <name evidence="1" type="ORF">DI536_22815</name>
</gene>
<proteinExistence type="predicted"/>
<dbReference type="AlphaFoldDB" id="A0A2W5V091"/>
<protein>
    <submittedName>
        <fullName evidence="1">Uncharacterized protein</fullName>
    </submittedName>
</protein>
<organism evidence="1 2">
    <name type="scientific">Archangium gephyra</name>
    <dbReference type="NCBI Taxonomy" id="48"/>
    <lineage>
        <taxon>Bacteria</taxon>
        <taxon>Pseudomonadati</taxon>
        <taxon>Myxococcota</taxon>
        <taxon>Myxococcia</taxon>
        <taxon>Myxococcales</taxon>
        <taxon>Cystobacterineae</taxon>
        <taxon>Archangiaceae</taxon>
        <taxon>Archangium</taxon>
    </lineage>
</organism>
<evidence type="ECO:0000313" key="1">
    <source>
        <dbReference type="EMBL" id="PZR09074.1"/>
    </source>
</evidence>